<dbReference type="EMBL" id="QFFI01000007">
    <property type="protein sequence ID" value="PWG64061.1"/>
    <property type="molecule type" value="Genomic_DNA"/>
</dbReference>
<dbReference type="AlphaFoldDB" id="A0A2U2N4B1"/>
<dbReference type="PANTHER" id="PTHR38035">
    <property type="entry name" value="UPF0070 PROTEIN YFGM"/>
    <property type="match status" value="1"/>
</dbReference>
<feature type="transmembrane region" description="Helical" evidence="9">
    <location>
        <begin position="29"/>
        <end position="47"/>
    </location>
</feature>
<evidence type="ECO:0000256" key="2">
    <source>
        <dbReference type="ARBA" id="ARBA00022475"/>
    </source>
</evidence>
<evidence type="ECO:0000256" key="1">
    <source>
        <dbReference type="ARBA" id="ARBA00004401"/>
    </source>
</evidence>
<evidence type="ECO:0000313" key="11">
    <source>
        <dbReference type="EMBL" id="PWG64061.1"/>
    </source>
</evidence>
<comment type="subcellular location">
    <subcellularLocation>
        <location evidence="1">Cell membrane</location>
        <topology evidence="1">Single-pass type II membrane protein</topology>
    </subcellularLocation>
</comment>
<dbReference type="GO" id="GO:0005886">
    <property type="term" value="C:plasma membrane"/>
    <property type="evidence" value="ECO:0007669"/>
    <property type="project" value="UniProtKB-SubCell"/>
</dbReference>
<keyword evidence="12" id="KW-1185">Reference proteome</keyword>
<dbReference type="GO" id="GO:0044877">
    <property type="term" value="F:protein-containing complex binding"/>
    <property type="evidence" value="ECO:0007669"/>
    <property type="project" value="InterPro"/>
</dbReference>
<evidence type="ECO:0000256" key="6">
    <source>
        <dbReference type="ARBA" id="ARBA00023186"/>
    </source>
</evidence>
<evidence type="ECO:0000256" key="4">
    <source>
        <dbReference type="ARBA" id="ARBA00022989"/>
    </source>
</evidence>
<keyword evidence="4 9" id="KW-1133">Transmembrane helix</keyword>
<name>A0A2U2N4B1_9GAMM</name>
<dbReference type="Proteomes" id="UP000245474">
    <property type="component" value="Unassembled WGS sequence"/>
</dbReference>
<keyword evidence="2" id="KW-1003">Cell membrane</keyword>
<protein>
    <recommendedName>
        <fullName evidence="8">Ancillary SecYEG translocon subunit</fullName>
    </recommendedName>
</protein>
<evidence type="ECO:0000256" key="9">
    <source>
        <dbReference type="SAM" id="Phobius"/>
    </source>
</evidence>
<dbReference type="PIRSF" id="PIRSF006170">
    <property type="entry name" value="YfgM"/>
    <property type="match status" value="1"/>
</dbReference>
<evidence type="ECO:0000256" key="8">
    <source>
        <dbReference type="ARBA" id="ARBA00024235"/>
    </source>
</evidence>
<dbReference type="InterPro" id="IPR026039">
    <property type="entry name" value="YfgM"/>
</dbReference>
<dbReference type="PANTHER" id="PTHR38035:SF1">
    <property type="entry name" value="ANCILLARY SECYEG TRANSLOCON SUBUNIT"/>
    <property type="match status" value="1"/>
</dbReference>
<feature type="domain" description="Ancillary SecYEG translocon subunit/Cell division coordinator CpoB TPR" evidence="10">
    <location>
        <begin position="20"/>
        <end position="211"/>
    </location>
</feature>
<comment type="similarity">
    <text evidence="7">Belongs to the YfgM family.</text>
</comment>
<evidence type="ECO:0000313" key="12">
    <source>
        <dbReference type="Proteomes" id="UP000245474"/>
    </source>
</evidence>
<keyword evidence="5 9" id="KW-0472">Membrane</keyword>
<dbReference type="Gene3D" id="1.25.40.10">
    <property type="entry name" value="Tetratricopeptide repeat domain"/>
    <property type="match status" value="1"/>
</dbReference>
<dbReference type="InterPro" id="IPR011990">
    <property type="entry name" value="TPR-like_helical_dom_sf"/>
</dbReference>
<proteinExistence type="inferred from homology"/>
<sequence>MRRERLSVAYEDEEQLEAIRDWWRRNGRAVVAGVVIAVAAVLGWQQWNAYQERQAAAAASTYSAIAGAVSEGDLEAAANRLESLRSDYGDSPYAILASFRLARAQMNAGDAAAAAETLAWAASREAPAGLVEIARLRRAEALAGADEVAAALELLEPLPDGALRARYLELRGDLLVASGERDAAIEAYREAMAEAGSQRRGLVQVKLTDLGVDPSS</sequence>
<evidence type="ECO:0000256" key="7">
    <source>
        <dbReference type="ARBA" id="ARBA00024197"/>
    </source>
</evidence>
<keyword evidence="6" id="KW-0143">Chaperone</keyword>
<evidence type="ECO:0000259" key="10">
    <source>
        <dbReference type="Pfam" id="PF09976"/>
    </source>
</evidence>
<organism evidence="11 12">
    <name type="scientific">Sediminicurvatus halobius</name>
    <dbReference type="NCBI Taxonomy" id="2182432"/>
    <lineage>
        <taxon>Bacteria</taxon>
        <taxon>Pseudomonadati</taxon>
        <taxon>Pseudomonadota</taxon>
        <taxon>Gammaproteobacteria</taxon>
        <taxon>Chromatiales</taxon>
        <taxon>Ectothiorhodospiraceae</taxon>
        <taxon>Sediminicurvatus</taxon>
    </lineage>
</organism>
<dbReference type="InterPro" id="IPR018704">
    <property type="entry name" value="SecYEG/CpoB_TPR"/>
</dbReference>
<evidence type="ECO:0000256" key="5">
    <source>
        <dbReference type="ARBA" id="ARBA00023136"/>
    </source>
</evidence>
<evidence type="ECO:0000256" key="3">
    <source>
        <dbReference type="ARBA" id="ARBA00022692"/>
    </source>
</evidence>
<dbReference type="Pfam" id="PF09976">
    <property type="entry name" value="TPR_21"/>
    <property type="match status" value="1"/>
</dbReference>
<gene>
    <name evidence="11" type="ORF">DEM34_06050</name>
</gene>
<comment type="caution">
    <text evidence="11">The sequence shown here is derived from an EMBL/GenBank/DDBJ whole genome shotgun (WGS) entry which is preliminary data.</text>
</comment>
<accession>A0A2U2N4B1</accession>
<keyword evidence="3 9" id="KW-0812">Transmembrane</keyword>
<reference evidence="11 12" key="1">
    <citation type="submission" date="2018-05" db="EMBL/GenBank/DDBJ databases">
        <title>Spiribacter halobius sp. nov., a moderately halophilic bacterium isolated from marine solar saltern.</title>
        <authorList>
            <person name="Zheng W.-S."/>
            <person name="Lu D.-C."/>
            <person name="Du Z.-J."/>
        </authorList>
    </citation>
    <scope>NUCLEOTIDE SEQUENCE [LARGE SCALE GENOMIC DNA]</scope>
    <source>
        <strain evidence="11 12">E85</strain>
    </source>
</reference>